<dbReference type="PROSITE" id="PS50885">
    <property type="entry name" value="HAMP"/>
    <property type="match status" value="1"/>
</dbReference>
<sequence length="585" mass="66423">MKRWGITFKLFVMTVVFFVCFYGMVILSQLFFFDSFYQQQKENRVEKHLKSFGSSYTSGSWDTSRTSQELARFMLRNKTQLVIMKLDGKMKSEDPFHMKVMNEDGQIIAVSLSLFINQYGDEFSAANIKLDDPLTIQGDQLIEGDASSPELIFPTSIKKQGAAAIGDESEGGDTQFSGIVTEIVLPNLKIWNPRQGIMFEALDEWFPLSEARVEQFKGLQMQKADWTAPWGGIRNSVMILPVQQRNGDIDLLFTVTSLQEVKDSNDALRWFFLYLGIGGFVFILILSYFYSKMVARPLIKLNKIAKRMVSLDFTGHPSIRQKDELGSLSNSMFTLSQSLDSALSELREANQQLVEDMERKQKMETMQQDFFANASHELKTPLSIIKGFAEGLEDGVSAAKQDYYIKVIIEESEKMGFLVNDMLDLFRLESGTTKLRKTSFMLTELTEKVADRLIHFLQEKQLQVMIIPANELPVYADAGWIEQVILNFLTNAIRHAEDGSTITVNVQSDEKSTVFSIHNKGESIPEDQLGQIWERFYRVEPSRSRLTGGTGLGLSIAKRILDMHGCSYAVENIEEGVKSMVRFEG</sequence>
<dbReference type="SUPFAM" id="SSF158472">
    <property type="entry name" value="HAMP domain-like"/>
    <property type="match status" value="1"/>
</dbReference>
<evidence type="ECO:0000259" key="14">
    <source>
        <dbReference type="PROSITE" id="PS50109"/>
    </source>
</evidence>
<comment type="catalytic activity">
    <reaction evidence="1">
        <text>ATP + protein L-histidine = ADP + protein N-phospho-L-histidine.</text>
        <dbReference type="EC" id="2.7.13.3"/>
    </reaction>
</comment>
<keyword evidence="4" id="KW-1003">Cell membrane</keyword>
<dbReference type="Gene3D" id="3.30.565.10">
    <property type="entry name" value="Histidine kinase-like ATPase, C-terminal domain"/>
    <property type="match status" value="1"/>
</dbReference>
<feature type="domain" description="HAMP" evidence="15">
    <location>
        <begin position="292"/>
        <end position="344"/>
    </location>
</feature>
<evidence type="ECO:0000256" key="6">
    <source>
        <dbReference type="ARBA" id="ARBA00022679"/>
    </source>
</evidence>
<evidence type="ECO:0000313" key="16">
    <source>
        <dbReference type="EMBL" id="OMD36597.1"/>
    </source>
</evidence>
<keyword evidence="6" id="KW-0808">Transferase</keyword>
<dbReference type="InterPro" id="IPR050351">
    <property type="entry name" value="BphY/WalK/GraS-like"/>
</dbReference>
<accession>A0ABX3GT57</accession>
<evidence type="ECO:0000256" key="4">
    <source>
        <dbReference type="ARBA" id="ARBA00022475"/>
    </source>
</evidence>
<dbReference type="InterPro" id="IPR003660">
    <property type="entry name" value="HAMP_dom"/>
</dbReference>
<keyword evidence="10" id="KW-0902">Two-component regulatory system</keyword>
<keyword evidence="11 13" id="KW-0472">Membrane</keyword>
<dbReference type="CDD" id="cd06225">
    <property type="entry name" value="HAMP"/>
    <property type="match status" value="1"/>
</dbReference>
<keyword evidence="17" id="KW-1185">Reference proteome</keyword>
<keyword evidence="13" id="KW-1133">Transmembrane helix</keyword>
<evidence type="ECO:0000256" key="5">
    <source>
        <dbReference type="ARBA" id="ARBA00022553"/>
    </source>
</evidence>
<evidence type="ECO:0000256" key="3">
    <source>
        <dbReference type="ARBA" id="ARBA00012438"/>
    </source>
</evidence>
<dbReference type="RefSeq" id="WP_076114418.1">
    <property type="nucleotide sequence ID" value="NZ_MPTB01000078.1"/>
</dbReference>
<feature type="transmembrane region" description="Helical" evidence="13">
    <location>
        <begin position="12"/>
        <end position="33"/>
    </location>
</feature>
<protein>
    <recommendedName>
        <fullName evidence="3">histidine kinase</fullName>
        <ecNumber evidence="3">2.7.13.3</ecNumber>
    </recommendedName>
</protein>
<dbReference type="SMART" id="SM00387">
    <property type="entry name" value="HATPase_c"/>
    <property type="match status" value="1"/>
</dbReference>
<feature type="domain" description="Histidine kinase" evidence="14">
    <location>
        <begin position="373"/>
        <end position="585"/>
    </location>
</feature>
<dbReference type="CDD" id="cd00082">
    <property type="entry name" value="HisKA"/>
    <property type="match status" value="1"/>
</dbReference>
<dbReference type="InterPro" id="IPR003594">
    <property type="entry name" value="HATPase_dom"/>
</dbReference>
<keyword evidence="9" id="KW-0067">ATP-binding</keyword>
<evidence type="ECO:0000259" key="15">
    <source>
        <dbReference type="PROSITE" id="PS50885"/>
    </source>
</evidence>
<keyword evidence="5" id="KW-0597">Phosphoprotein</keyword>
<evidence type="ECO:0000256" key="12">
    <source>
        <dbReference type="SAM" id="Coils"/>
    </source>
</evidence>
<dbReference type="Gene3D" id="1.10.287.130">
    <property type="match status" value="1"/>
</dbReference>
<dbReference type="Proteomes" id="UP000187412">
    <property type="component" value="Unassembled WGS sequence"/>
</dbReference>
<dbReference type="InterPro" id="IPR036890">
    <property type="entry name" value="HATPase_C_sf"/>
</dbReference>
<name>A0ABX3GT57_PAEBO</name>
<keyword evidence="7" id="KW-0547">Nucleotide-binding</keyword>
<evidence type="ECO:0000256" key="8">
    <source>
        <dbReference type="ARBA" id="ARBA00022777"/>
    </source>
</evidence>
<comment type="caution">
    <text evidence="16">The sequence shown here is derived from an EMBL/GenBank/DDBJ whole genome shotgun (WGS) entry which is preliminary data.</text>
</comment>
<dbReference type="SMART" id="SM00388">
    <property type="entry name" value="HisKA"/>
    <property type="match status" value="1"/>
</dbReference>
<keyword evidence="12" id="KW-0175">Coiled coil</keyword>
<dbReference type="Gene3D" id="6.10.340.10">
    <property type="match status" value="1"/>
</dbReference>
<evidence type="ECO:0000256" key="11">
    <source>
        <dbReference type="ARBA" id="ARBA00023136"/>
    </source>
</evidence>
<dbReference type="PANTHER" id="PTHR45453">
    <property type="entry name" value="PHOSPHATE REGULON SENSOR PROTEIN PHOR"/>
    <property type="match status" value="1"/>
</dbReference>
<dbReference type="PRINTS" id="PR00344">
    <property type="entry name" value="BCTRLSENSOR"/>
</dbReference>
<gene>
    <name evidence="16" type="ORF">BSK56_32075</name>
</gene>
<evidence type="ECO:0000256" key="1">
    <source>
        <dbReference type="ARBA" id="ARBA00000085"/>
    </source>
</evidence>
<dbReference type="PROSITE" id="PS50109">
    <property type="entry name" value="HIS_KIN"/>
    <property type="match status" value="1"/>
</dbReference>
<reference evidence="16 17" key="1">
    <citation type="submission" date="2016-10" db="EMBL/GenBank/DDBJ databases">
        <title>Paenibacillus species isolates.</title>
        <authorList>
            <person name="Beno S.M."/>
        </authorList>
    </citation>
    <scope>NUCLEOTIDE SEQUENCE [LARGE SCALE GENOMIC DNA]</scope>
    <source>
        <strain evidence="16 17">FSL H7-0744</strain>
    </source>
</reference>
<feature type="coiled-coil region" evidence="12">
    <location>
        <begin position="336"/>
        <end position="366"/>
    </location>
</feature>
<evidence type="ECO:0000313" key="17">
    <source>
        <dbReference type="Proteomes" id="UP000187412"/>
    </source>
</evidence>
<organism evidence="16 17">
    <name type="scientific">Paenibacillus borealis</name>
    <dbReference type="NCBI Taxonomy" id="160799"/>
    <lineage>
        <taxon>Bacteria</taxon>
        <taxon>Bacillati</taxon>
        <taxon>Bacillota</taxon>
        <taxon>Bacilli</taxon>
        <taxon>Bacillales</taxon>
        <taxon>Paenibacillaceae</taxon>
        <taxon>Paenibacillus</taxon>
    </lineage>
</organism>
<comment type="subcellular location">
    <subcellularLocation>
        <location evidence="2">Cell membrane</location>
        <topology evidence="2">Multi-pass membrane protein</topology>
    </subcellularLocation>
</comment>
<dbReference type="InterPro" id="IPR003661">
    <property type="entry name" value="HisK_dim/P_dom"/>
</dbReference>
<dbReference type="SUPFAM" id="SSF55874">
    <property type="entry name" value="ATPase domain of HSP90 chaperone/DNA topoisomerase II/histidine kinase"/>
    <property type="match status" value="1"/>
</dbReference>
<keyword evidence="8 16" id="KW-0418">Kinase</keyword>
<evidence type="ECO:0000256" key="10">
    <source>
        <dbReference type="ARBA" id="ARBA00023012"/>
    </source>
</evidence>
<dbReference type="PANTHER" id="PTHR45453:SF3">
    <property type="entry name" value="HISTIDINE KINASE"/>
    <property type="match status" value="1"/>
</dbReference>
<keyword evidence="13" id="KW-0812">Transmembrane</keyword>
<dbReference type="CDD" id="cd00075">
    <property type="entry name" value="HATPase"/>
    <property type="match status" value="1"/>
</dbReference>
<evidence type="ECO:0000256" key="13">
    <source>
        <dbReference type="SAM" id="Phobius"/>
    </source>
</evidence>
<evidence type="ECO:0000256" key="7">
    <source>
        <dbReference type="ARBA" id="ARBA00022741"/>
    </source>
</evidence>
<proteinExistence type="predicted"/>
<dbReference type="InterPro" id="IPR036097">
    <property type="entry name" value="HisK_dim/P_sf"/>
</dbReference>
<dbReference type="GO" id="GO:0016301">
    <property type="term" value="F:kinase activity"/>
    <property type="evidence" value="ECO:0007669"/>
    <property type="project" value="UniProtKB-KW"/>
</dbReference>
<dbReference type="InterPro" id="IPR005467">
    <property type="entry name" value="His_kinase_dom"/>
</dbReference>
<dbReference type="Pfam" id="PF02518">
    <property type="entry name" value="HATPase_c"/>
    <property type="match status" value="1"/>
</dbReference>
<dbReference type="SUPFAM" id="SSF47384">
    <property type="entry name" value="Homodimeric domain of signal transducing histidine kinase"/>
    <property type="match status" value="1"/>
</dbReference>
<evidence type="ECO:0000256" key="2">
    <source>
        <dbReference type="ARBA" id="ARBA00004651"/>
    </source>
</evidence>
<dbReference type="EMBL" id="MPTB01000078">
    <property type="protein sequence ID" value="OMD36597.1"/>
    <property type="molecule type" value="Genomic_DNA"/>
</dbReference>
<dbReference type="InterPro" id="IPR004358">
    <property type="entry name" value="Sig_transdc_His_kin-like_C"/>
</dbReference>
<evidence type="ECO:0000256" key="9">
    <source>
        <dbReference type="ARBA" id="ARBA00022840"/>
    </source>
</evidence>
<feature type="transmembrane region" description="Helical" evidence="13">
    <location>
        <begin position="270"/>
        <end position="290"/>
    </location>
</feature>
<dbReference type="EC" id="2.7.13.3" evidence="3"/>
<dbReference type="Pfam" id="PF00512">
    <property type="entry name" value="HisKA"/>
    <property type="match status" value="1"/>
</dbReference>